<sequence length="62" mass="6919">MATEKQNSRDWQRSPPFVAPSDPSLPGVTEKQNICNSPQKSPFAAPSPNATDRPRRLTAERR</sequence>
<dbReference type="Proteomes" id="UP001059893">
    <property type="component" value="Unassembled WGS sequence"/>
</dbReference>
<evidence type="ECO:0000313" key="2">
    <source>
        <dbReference type="EMBL" id="KAI6298315.1"/>
    </source>
</evidence>
<comment type="caution">
    <text evidence="2">The sequence shown here is derived from an EMBL/GenBank/DDBJ whole genome shotgun (WGS) entry which is preliminary data.</text>
</comment>
<keyword evidence="3" id="KW-1185">Reference proteome</keyword>
<proteinExistence type="predicted"/>
<feature type="compositionally biased region" description="Polar residues" evidence="1">
    <location>
        <begin position="30"/>
        <end position="40"/>
    </location>
</feature>
<evidence type="ECO:0000256" key="1">
    <source>
        <dbReference type="SAM" id="MobiDB-lite"/>
    </source>
</evidence>
<name>A0ABQ8NK11_PYRGI</name>
<evidence type="ECO:0000313" key="3">
    <source>
        <dbReference type="Proteomes" id="UP001059893"/>
    </source>
</evidence>
<accession>A0ABQ8NK11</accession>
<gene>
    <name evidence="2" type="ORF">MCOR33_005544</name>
</gene>
<reference evidence="2" key="1">
    <citation type="submission" date="2021-01" db="EMBL/GenBank/DDBJ databases">
        <title>Deciphering the adaptive evolutionary patterns associated with biogeogrpahic diversity in the finger millet blast pathogen Magnaporthe oryzae in Eastern Africa.</title>
        <authorList>
            <person name="Onyema G."/>
            <person name="Shittu T.A."/>
            <person name="Dodsworth S."/>
            <person name="Devilliers S."/>
            <person name="Muthumeenakshi S."/>
            <person name="Sreenivasaprasad S."/>
        </authorList>
    </citation>
    <scope>NUCLEOTIDE SEQUENCE</scope>
    <source>
        <strain evidence="2">D15/s37</strain>
    </source>
</reference>
<feature type="region of interest" description="Disordered" evidence="1">
    <location>
        <begin position="1"/>
        <end position="62"/>
    </location>
</feature>
<organism evidence="2 3">
    <name type="scientific">Pyricularia grisea</name>
    <name type="common">Crabgrass-specific blast fungus</name>
    <name type="synonym">Magnaporthe grisea</name>
    <dbReference type="NCBI Taxonomy" id="148305"/>
    <lineage>
        <taxon>Eukaryota</taxon>
        <taxon>Fungi</taxon>
        <taxon>Dikarya</taxon>
        <taxon>Ascomycota</taxon>
        <taxon>Pezizomycotina</taxon>
        <taxon>Sordariomycetes</taxon>
        <taxon>Sordariomycetidae</taxon>
        <taxon>Magnaporthales</taxon>
        <taxon>Pyriculariaceae</taxon>
        <taxon>Pyricularia</taxon>
    </lineage>
</organism>
<dbReference type="EMBL" id="JABSND010000093">
    <property type="protein sequence ID" value="KAI6298315.1"/>
    <property type="molecule type" value="Genomic_DNA"/>
</dbReference>
<feature type="compositionally biased region" description="Basic and acidic residues" evidence="1">
    <location>
        <begin position="52"/>
        <end position="62"/>
    </location>
</feature>
<feature type="compositionally biased region" description="Basic and acidic residues" evidence="1">
    <location>
        <begin position="1"/>
        <end position="12"/>
    </location>
</feature>
<protein>
    <submittedName>
        <fullName evidence="2">Uncharacterized protein</fullName>
    </submittedName>
</protein>